<dbReference type="Gene3D" id="1.10.1200.10">
    <property type="entry name" value="ACP-like"/>
    <property type="match status" value="1"/>
</dbReference>
<comment type="caution">
    <text evidence="4">The sequence shown here is derived from an EMBL/GenBank/DDBJ whole genome shotgun (WGS) entry which is preliminary data.</text>
</comment>
<dbReference type="InterPro" id="IPR009081">
    <property type="entry name" value="PP-bd_ACP"/>
</dbReference>
<dbReference type="SUPFAM" id="SSF47336">
    <property type="entry name" value="ACP-like"/>
    <property type="match status" value="1"/>
</dbReference>
<evidence type="ECO:0000256" key="2">
    <source>
        <dbReference type="ARBA" id="ARBA00022553"/>
    </source>
</evidence>
<accession>A0A3M0I3M7</accession>
<organism evidence="4 5">
    <name type="scientific">Streptomyces shenzhenensis</name>
    <dbReference type="NCBI Taxonomy" id="943815"/>
    <lineage>
        <taxon>Bacteria</taxon>
        <taxon>Bacillati</taxon>
        <taxon>Actinomycetota</taxon>
        <taxon>Actinomycetes</taxon>
        <taxon>Kitasatosporales</taxon>
        <taxon>Streptomycetaceae</taxon>
        <taxon>Streptomyces</taxon>
    </lineage>
</organism>
<dbReference type="AlphaFoldDB" id="A0A3M0I3M7"/>
<dbReference type="Proteomes" id="UP000270471">
    <property type="component" value="Unassembled WGS sequence"/>
</dbReference>
<evidence type="ECO:0000256" key="1">
    <source>
        <dbReference type="ARBA" id="ARBA00022450"/>
    </source>
</evidence>
<dbReference type="PROSITE" id="PS00012">
    <property type="entry name" value="PHOSPHOPANTETHEINE"/>
    <property type="match status" value="1"/>
</dbReference>
<evidence type="ECO:0000313" key="4">
    <source>
        <dbReference type="EMBL" id="RMB83425.1"/>
    </source>
</evidence>
<proteinExistence type="predicted"/>
<keyword evidence="1" id="KW-0596">Phosphopantetheine</keyword>
<keyword evidence="5" id="KW-1185">Reference proteome</keyword>
<dbReference type="InterPro" id="IPR036736">
    <property type="entry name" value="ACP-like_sf"/>
</dbReference>
<protein>
    <submittedName>
        <fullName evidence="4">Phosphopantetheine-binding protein</fullName>
    </submittedName>
</protein>
<name>A0A3M0I3M7_9ACTN</name>
<dbReference type="RefSeq" id="WP_121891780.1">
    <property type="nucleotide sequence ID" value="NZ_PENI01000016.1"/>
</dbReference>
<gene>
    <name evidence="4" type="ORF">CTZ28_24010</name>
</gene>
<dbReference type="PROSITE" id="PS50075">
    <property type="entry name" value="CARRIER"/>
    <property type="match status" value="1"/>
</dbReference>
<reference evidence="4 5" key="1">
    <citation type="submission" date="2017-11" db="EMBL/GenBank/DDBJ databases">
        <title>Draft genome of actinobacteria isolated from guarana (Paullinia cupana (Mart.) Ducke.</title>
        <authorList>
            <person name="Siqueira K.A."/>
            <person name="Liotti R.G."/>
            <person name="Mendes T.A.O."/>
            <person name="Soares M.A."/>
        </authorList>
    </citation>
    <scope>NUCLEOTIDE SEQUENCE [LARGE SCALE GENOMIC DNA]</scope>
    <source>
        <strain evidence="4 5">193</strain>
    </source>
</reference>
<dbReference type="OrthoDB" id="2665189at2"/>
<sequence length="90" mass="9454">MDERFTAVLLPFLKFHTDGPLEPESDLRGLGLDSMQAIDLLFAIEDAYGISLPDEAMNDTTFATAGNLWKEVSAVLTGQPGAAAPGTGAA</sequence>
<evidence type="ECO:0000259" key="3">
    <source>
        <dbReference type="PROSITE" id="PS50075"/>
    </source>
</evidence>
<dbReference type="EMBL" id="PENI01000016">
    <property type="protein sequence ID" value="RMB83425.1"/>
    <property type="molecule type" value="Genomic_DNA"/>
</dbReference>
<evidence type="ECO:0000313" key="5">
    <source>
        <dbReference type="Proteomes" id="UP000270471"/>
    </source>
</evidence>
<keyword evidence="2" id="KW-0597">Phosphoprotein</keyword>
<dbReference type="InterPro" id="IPR006162">
    <property type="entry name" value="Ppantetheine_attach_site"/>
</dbReference>
<dbReference type="Pfam" id="PF00550">
    <property type="entry name" value="PP-binding"/>
    <property type="match status" value="1"/>
</dbReference>
<feature type="domain" description="Carrier" evidence="3">
    <location>
        <begin position="1"/>
        <end position="76"/>
    </location>
</feature>